<keyword evidence="2" id="KW-1185">Reference proteome</keyword>
<sequence length="249" mass="28289">MKEAKMAALQVEANRWPKKRSDERKEIQMEATAIRELSAKHDESFKKIATIEMTTEATSKLLENLSATVRQLVLDVGQNKEALKSIDGEIQSLKDENKSLKSVLYECRRYSWRWLLKSHGVREKEGEDIRMVAIDICGKVAPGIRDGLSQGVDIAHRLGPARDDGKARAIIILFAFRRVRDAVWRAARRCKFLEDNGLRLTEPLSPEDRAAREKLWPLAKAARDAGKKASFRSSFALIDGKKHFFSEVK</sequence>
<protein>
    <submittedName>
        <fullName evidence="1">Uncharacterized protein</fullName>
    </submittedName>
</protein>
<comment type="caution">
    <text evidence="1">The sequence shown here is derived from an EMBL/GenBank/DDBJ whole genome shotgun (WGS) entry which is preliminary data.</text>
</comment>
<reference evidence="1 2" key="1">
    <citation type="submission" date="2023-09" db="EMBL/GenBank/DDBJ databases">
        <authorList>
            <person name="Wang M."/>
        </authorList>
    </citation>
    <scope>NUCLEOTIDE SEQUENCE [LARGE SCALE GENOMIC DNA]</scope>
    <source>
        <strain evidence="1">GT-2023</strain>
        <tissue evidence="1">Liver</tissue>
    </source>
</reference>
<dbReference type="EMBL" id="JAYMGO010000014">
    <property type="protein sequence ID" value="KAL1261292.1"/>
    <property type="molecule type" value="Genomic_DNA"/>
</dbReference>
<name>A0ABR3M863_9TELE</name>
<organism evidence="1 2">
    <name type="scientific">Cirrhinus molitorella</name>
    <name type="common">mud carp</name>
    <dbReference type="NCBI Taxonomy" id="172907"/>
    <lineage>
        <taxon>Eukaryota</taxon>
        <taxon>Metazoa</taxon>
        <taxon>Chordata</taxon>
        <taxon>Craniata</taxon>
        <taxon>Vertebrata</taxon>
        <taxon>Euteleostomi</taxon>
        <taxon>Actinopterygii</taxon>
        <taxon>Neopterygii</taxon>
        <taxon>Teleostei</taxon>
        <taxon>Ostariophysi</taxon>
        <taxon>Cypriniformes</taxon>
        <taxon>Cyprinidae</taxon>
        <taxon>Labeoninae</taxon>
        <taxon>Labeonini</taxon>
        <taxon>Cirrhinus</taxon>
    </lineage>
</organism>
<evidence type="ECO:0000313" key="2">
    <source>
        <dbReference type="Proteomes" id="UP001558613"/>
    </source>
</evidence>
<proteinExistence type="predicted"/>
<gene>
    <name evidence="1" type="ORF">QQF64_006557</name>
</gene>
<accession>A0ABR3M863</accession>
<evidence type="ECO:0000313" key="1">
    <source>
        <dbReference type="EMBL" id="KAL1261292.1"/>
    </source>
</evidence>
<dbReference type="Proteomes" id="UP001558613">
    <property type="component" value="Unassembled WGS sequence"/>
</dbReference>